<evidence type="ECO:0000313" key="9">
    <source>
        <dbReference type="Proteomes" id="UP000278855"/>
    </source>
</evidence>
<dbReference type="EMBL" id="RKKB01000006">
    <property type="protein sequence ID" value="RPA31177.1"/>
    <property type="molecule type" value="Genomic_DNA"/>
</dbReference>
<dbReference type="AlphaFoldDB" id="A0A3N4E2Q5"/>
<dbReference type="KEGG" id="spsr:EGC80_11320"/>
<evidence type="ECO:0000313" key="6">
    <source>
        <dbReference type="EMBL" id="AZG35442.1"/>
    </source>
</evidence>
<dbReference type="PANTHER" id="PTHR33258:SF1">
    <property type="entry name" value="TRANSPOSASE INSL FOR INSERTION SEQUENCE ELEMENT IS186A-RELATED"/>
    <property type="match status" value="1"/>
</dbReference>
<proteinExistence type="inferred from homology"/>
<evidence type="ECO:0000256" key="2">
    <source>
        <dbReference type="ARBA" id="ARBA00022578"/>
    </source>
</evidence>
<evidence type="ECO:0000259" key="5">
    <source>
        <dbReference type="Pfam" id="PF01609"/>
    </source>
</evidence>
<reference evidence="6 8" key="1">
    <citation type="submission" date="2018-11" db="EMBL/GenBank/DDBJ databases">
        <title>Shewanella sp. M2.</title>
        <authorList>
            <person name="Hwang Y.J."/>
            <person name="Hwang C.Y."/>
        </authorList>
    </citation>
    <scope>NUCLEOTIDE SEQUENCE [LARGE SCALE GENOMIC DNA]</scope>
    <source>
        <strain evidence="6 8">M2</strain>
    </source>
</reference>
<evidence type="ECO:0000256" key="4">
    <source>
        <dbReference type="ARBA" id="ARBA00023172"/>
    </source>
</evidence>
<keyword evidence="8" id="KW-1185">Reference proteome</keyword>
<dbReference type="OrthoDB" id="5889367at2"/>
<reference evidence="9" key="2">
    <citation type="submission" date="2018-11" db="EMBL/GenBank/DDBJ databases">
        <title>Shewanella sp. R106.</title>
        <authorList>
            <person name="Hwang Y.J."/>
            <person name="Hwang C.Y."/>
        </authorList>
    </citation>
    <scope>NUCLEOTIDE SEQUENCE [LARGE SCALE GENOMIC DNA]</scope>
    <source>
        <strain evidence="9">R106</strain>
    </source>
</reference>
<comment type="similarity">
    <text evidence="1">Belongs to the transposase 11 family.</text>
</comment>
<dbReference type="InterPro" id="IPR047952">
    <property type="entry name" value="Transpos_IS4"/>
</dbReference>
<sequence>MTNLTLLTEKISTIFNAKKLFHLAREKKFILRARQINPLKLLLSITNTLDCQSKTNLADIHRNYQRISGMPINYKLFHNQLKKPQCSEFFKSCFENIMQQWVLQSLKLTSLPTGAKFLFSKIKLHDGCSFQVHDGLQETYPGRFKKRFPAAIELHVTMDLLSGSIDYLSIGADTETERPHAPKATSLNGMLLLTDAGYFDRKKIISIEQQGGYTITQAACSINLIVKAAYNVQGKIIKSAVGKKLNTLKLKNKNSTLDLSVRWSGYDFDFRVIAFWYKKKKRIGYLVTNLAGETVPASDVVELYRLRWQI</sequence>
<organism evidence="7 9">
    <name type="scientific">Shewanella psychromarinicola</name>
    <dbReference type="NCBI Taxonomy" id="2487742"/>
    <lineage>
        <taxon>Bacteria</taxon>
        <taxon>Pseudomonadati</taxon>
        <taxon>Pseudomonadota</taxon>
        <taxon>Gammaproteobacteria</taxon>
        <taxon>Alteromonadales</taxon>
        <taxon>Shewanellaceae</taxon>
        <taxon>Shewanella</taxon>
    </lineage>
</organism>
<dbReference type="GO" id="GO:0004803">
    <property type="term" value="F:transposase activity"/>
    <property type="evidence" value="ECO:0007669"/>
    <property type="project" value="InterPro"/>
</dbReference>
<reference evidence="7" key="3">
    <citation type="submission" date="2018-11" db="EMBL/GenBank/DDBJ databases">
        <authorList>
            <person name="Hwang Y.J."/>
            <person name="Hwang C.Y."/>
        </authorList>
    </citation>
    <scope>NUCLEOTIDE SEQUENCE</scope>
    <source>
        <strain evidence="7">R106</strain>
    </source>
</reference>
<feature type="domain" description="Transposase IS4-like" evidence="5">
    <location>
        <begin position="123"/>
        <end position="310"/>
    </location>
</feature>
<dbReference type="Pfam" id="PF01609">
    <property type="entry name" value="DDE_Tnp_1"/>
    <property type="match status" value="1"/>
</dbReference>
<dbReference type="Proteomes" id="UP000278855">
    <property type="component" value="Unassembled WGS sequence"/>
</dbReference>
<dbReference type="SUPFAM" id="SSF53098">
    <property type="entry name" value="Ribonuclease H-like"/>
    <property type="match status" value="1"/>
</dbReference>
<name>A0A3N4E2Q5_9GAMM</name>
<dbReference type="EMBL" id="CP034073">
    <property type="protein sequence ID" value="AZG35442.1"/>
    <property type="molecule type" value="Genomic_DNA"/>
</dbReference>
<gene>
    <name evidence="7" type="ORF">EGC77_14570</name>
    <name evidence="6" type="ORF">EGC80_11320</name>
</gene>
<evidence type="ECO:0000256" key="3">
    <source>
        <dbReference type="ARBA" id="ARBA00023125"/>
    </source>
</evidence>
<evidence type="ECO:0000313" key="8">
    <source>
        <dbReference type="Proteomes" id="UP000273778"/>
    </source>
</evidence>
<keyword evidence="2" id="KW-0815">Transposition</keyword>
<protein>
    <submittedName>
        <fullName evidence="7">IS4 family transposase</fullName>
    </submittedName>
</protein>
<dbReference type="InterPro" id="IPR012337">
    <property type="entry name" value="RNaseH-like_sf"/>
</dbReference>
<dbReference type="PANTHER" id="PTHR33258">
    <property type="entry name" value="TRANSPOSASE INSL FOR INSERTION SEQUENCE ELEMENT IS186A-RELATED"/>
    <property type="match status" value="1"/>
</dbReference>
<keyword evidence="3" id="KW-0238">DNA-binding</keyword>
<accession>A0A3N4E2Q5</accession>
<dbReference type="GO" id="GO:0006313">
    <property type="term" value="P:DNA transposition"/>
    <property type="evidence" value="ECO:0007669"/>
    <property type="project" value="InterPro"/>
</dbReference>
<dbReference type="NCBIfam" id="NF033592">
    <property type="entry name" value="transpos_IS4_1"/>
    <property type="match status" value="1"/>
</dbReference>
<dbReference type="GO" id="GO:0003677">
    <property type="term" value="F:DNA binding"/>
    <property type="evidence" value="ECO:0007669"/>
    <property type="project" value="UniProtKB-KW"/>
</dbReference>
<dbReference type="InterPro" id="IPR002559">
    <property type="entry name" value="Transposase_11"/>
</dbReference>
<keyword evidence="4" id="KW-0233">DNA recombination</keyword>
<dbReference type="RefSeq" id="WP_124013310.1">
    <property type="nucleotide sequence ID" value="NZ_CP034073.1"/>
</dbReference>
<dbReference type="Proteomes" id="UP000273778">
    <property type="component" value="Chromosome"/>
</dbReference>
<evidence type="ECO:0000256" key="1">
    <source>
        <dbReference type="ARBA" id="ARBA00010075"/>
    </source>
</evidence>
<evidence type="ECO:0000313" key="7">
    <source>
        <dbReference type="EMBL" id="RPA31177.1"/>
    </source>
</evidence>